<dbReference type="SUPFAM" id="SSF53098">
    <property type="entry name" value="Ribonuclease H-like"/>
    <property type="match status" value="1"/>
</dbReference>
<dbReference type="InterPro" id="IPR012337">
    <property type="entry name" value="RNaseH-like_sf"/>
</dbReference>
<evidence type="ECO:0000313" key="2">
    <source>
        <dbReference type="Proteomes" id="UP000681027"/>
    </source>
</evidence>
<dbReference type="Proteomes" id="UP000681027">
    <property type="component" value="Unassembled WGS sequence"/>
</dbReference>
<reference evidence="1 2" key="1">
    <citation type="submission" date="2021-05" db="EMBL/GenBank/DDBJ databases">
        <title>Novel Bacillus species.</title>
        <authorList>
            <person name="Liu G."/>
        </authorList>
    </citation>
    <scope>NUCLEOTIDE SEQUENCE [LARGE SCALE GENOMIC DNA]</scope>
    <source>
        <strain evidence="1 2">FJAT-49705</strain>
    </source>
</reference>
<name>A0ABS5NYX6_9BACI</name>
<protein>
    <submittedName>
        <fullName evidence="1">Transposase</fullName>
    </submittedName>
</protein>
<sequence>MVTSEYKERVVRIIDMYRGLWRIEESFRVTKSDLEARPVFVSTEEHIQAHFLTCFIALTIARIIEHKLDHKYSIGRILESLAKAEYTHLKQNYYLFDYFDKFLDDIGSIFQIDFSKRIRSLGEIKKIIATTKKG</sequence>
<keyword evidence="2" id="KW-1185">Reference proteome</keyword>
<gene>
    <name evidence="1" type="ORF">KHA94_21960</name>
</gene>
<evidence type="ECO:0000313" key="1">
    <source>
        <dbReference type="EMBL" id="MBS4192801.1"/>
    </source>
</evidence>
<accession>A0ABS5NYX6</accession>
<comment type="caution">
    <text evidence="1">The sequence shown here is derived from an EMBL/GenBank/DDBJ whole genome shotgun (WGS) entry which is preliminary data.</text>
</comment>
<proteinExistence type="predicted"/>
<dbReference type="EMBL" id="JAGYPM010000006">
    <property type="protein sequence ID" value="MBS4192801.1"/>
    <property type="molecule type" value="Genomic_DNA"/>
</dbReference>
<organism evidence="1 2">
    <name type="scientific">Cytobacillus citreus</name>
    <dbReference type="NCBI Taxonomy" id="2833586"/>
    <lineage>
        <taxon>Bacteria</taxon>
        <taxon>Bacillati</taxon>
        <taxon>Bacillota</taxon>
        <taxon>Bacilli</taxon>
        <taxon>Bacillales</taxon>
        <taxon>Bacillaceae</taxon>
        <taxon>Cytobacillus</taxon>
    </lineage>
</organism>